<evidence type="ECO:0000313" key="1">
    <source>
        <dbReference type="EMBL" id="GAA2358191.1"/>
    </source>
</evidence>
<accession>A0ABP5TPC7</accession>
<evidence type="ECO:0000313" key="2">
    <source>
        <dbReference type="Proteomes" id="UP001501444"/>
    </source>
</evidence>
<dbReference type="Proteomes" id="UP001501444">
    <property type="component" value="Unassembled WGS sequence"/>
</dbReference>
<keyword evidence="2" id="KW-1185">Reference proteome</keyword>
<reference evidence="2" key="1">
    <citation type="journal article" date="2019" name="Int. J. Syst. Evol. Microbiol.">
        <title>The Global Catalogue of Microorganisms (GCM) 10K type strain sequencing project: providing services to taxonomists for standard genome sequencing and annotation.</title>
        <authorList>
            <consortium name="The Broad Institute Genomics Platform"/>
            <consortium name="The Broad Institute Genome Sequencing Center for Infectious Disease"/>
            <person name="Wu L."/>
            <person name="Ma J."/>
        </authorList>
    </citation>
    <scope>NUCLEOTIDE SEQUENCE [LARGE SCALE GENOMIC DNA]</scope>
    <source>
        <strain evidence="2">JCM 3272</strain>
    </source>
</reference>
<proteinExistence type="predicted"/>
<name>A0ABP5TPC7_9ACTN</name>
<protein>
    <submittedName>
        <fullName evidence="1">Uncharacterized protein</fullName>
    </submittedName>
</protein>
<dbReference type="EMBL" id="BAAARV010000045">
    <property type="protein sequence ID" value="GAA2358191.1"/>
    <property type="molecule type" value="Genomic_DNA"/>
</dbReference>
<organism evidence="1 2">
    <name type="scientific">Dactylosporangium salmoneum</name>
    <dbReference type="NCBI Taxonomy" id="53361"/>
    <lineage>
        <taxon>Bacteria</taxon>
        <taxon>Bacillati</taxon>
        <taxon>Actinomycetota</taxon>
        <taxon>Actinomycetes</taxon>
        <taxon>Micromonosporales</taxon>
        <taxon>Micromonosporaceae</taxon>
        <taxon>Dactylosporangium</taxon>
    </lineage>
</organism>
<comment type="caution">
    <text evidence="1">The sequence shown here is derived from an EMBL/GenBank/DDBJ whole genome shotgun (WGS) entry which is preliminary data.</text>
</comment>
<sequence>MAELIEVGIWYEARPITVDQGVDRFEALRRGDAAWAVVDRGVERFEREVRAGVDAGLWAEPVAGEPTHVLLTLRGDAPTEALDFIHKLADECELLCFQRPGRHQPAALWQPRRLLRVPVPRMTTEDGSLAHHPTGDDIRDFIGRLDEDNTVAELWREDGSSIKVAFVPAQRRWRVSTTVGEETSTEPEREDLTGVAERFEAFASAF</sequence>
<gene>
    <name evidence="1" type="ORF">GCM10010170_051790</name>
</gene>
<dbReference type="RefSeq" id="WP_344615098.1">
    <property type="nucleotide sequence ID" value="NZ_BAAARV010000045.1"/>
</dbReference>